<reference evidence="3" key="1">
    <citation type="submission" date="2024-02" db="EMBL/GenBank/DDBJ databases">
        <title>Genome sequences of strain Gemmobacter sp. JM10B15.</title>
        <authorList>
            <person name="Zhang M."/>
        </authorList>
    </citation>
    <scope>NUCLEOTIDE SEQUENCE</scope>
    <source>
        <strain evidence="3">JM10B15</strain>
    </source>
</reference>
<sequence length="238" mass="24454">MLIEICVDSAAGLAEAVAGGADRIELCSALALGGLTPSHGFMAHAASCDLPVLAMMRPRDGDFHWSATEVEIILNDIASARAAGLSGVVLGASLPDGRLDEPTLARMVAAADGLDLTLHRAFDLTPDPFAAMETAITLGFSRILSSGQALRAEAGLPLLQALQRQAADRITLMPGSGITPENAGLFRAAGFGEVHASCSAVAASSEKVQAFGFAQAGSRRTDARVIRALRAACSADQT</sequence>
<dbReference type="InterPro" id="IPR036822">
    <property type="entry name" value="CutC-like_dom_sf"/>
</dbReference>
<keyword evidence="4" id="KW-1185">Reference proteome</keyword>
<dbReference type="SUPFAM" id="SSF110395">
    <property type="entry name" value="CutC-like"/>
    <property type="match status" value="1"/>
</dbReference>
<gene>
    <name evidence="2" type="primary">cutC</name>
    <name evidence="3" type="ORF">V6590_08105</name>
</gene>
<dbReference type="PANTHER" id="PTHR12598">
    <property type="entry name" value="COPPER HOMEOSTASIS PROTEIN CUTC"/>
    <property type="match status" value="1"/>
</dbReference>
<dbReference type="PANTHER" id="PTHR12598:SF0">
    <property type="entry name" value="COPPER HOMEOSTASIS PROTEIN CUTC HOMOLOG"/>
    <property type="match status" value="1"/>
</dbReference>
<accession>A0ABU8BTT3</accession>
<evidence type="ECO:0000256" key="2">
    <source>
        <dbReference type="HAMAP-Rule" id="MF_00795"/>
    </source>
</evidence>
<comment type="subcellular location">
    <subcellularLocation>
        <location evidence="2">Cytoplasm</location>
    </subcellularLocation>
</comment>
<name>A0ABU8BTT3_9RHOB</name>
<comment type="caution">
    <text evidence="3">The sequence shown here is derived from an EMBL/GenBank/DDBJ whole genome shotgun (WGS) entry which is preliminary data.</text>
</comment>
<dbReference type="Proteomes" id="UP001431963">
    <property type="component" value="Unassembled WGS sequence"/>
</dbReference>
<dbReference type="InterPro" id="IPR005627">
    <property type="entry name" value="CutC-like"/>
</dbReference>
<dbReference type="HAMAP" id="MF_00795">
    <property type="entry name" value="CutC"/>
    <property type="match status" value="1"/>
</dbReference>
<dbReference type="Gene3D" id="3.20.20.380">
    <property type="entry name" value="Copper homeostasis (CutC) domain"/>
    <property type="match status" value="1"/>
</dbReference>
<organism evidence="3 4">
    <name type="scientific">Gemmobacter denitrificans</name>
    <dbReference type="NCBI Taxonomy" id="3123040"/>
    <lineage>
        <taxon>Bacteria</taxon>
        <taxon>Pseudomonadati</taxon>
        <taxon>Pseudomonadota</taxon>
        <taxon>Alphaproteobacteria</taxon>
        <taxon>Rhodobacterales</taxon>
        <taxon>Paracoccaceae</taxon>
        <taxon>Gemmobacter</taxon>
    </lineage>
</organism>
<comment type="caution">
    <text evidence="2">Once thought to be involved in copper homeostasis, experiments in E.coli have shown this is not the case.</text>
</comment>
<dbReference type="Pfam" id="PF03932">
    <property type="entry name" value="CutC"/>
    <property type="match status" value="1"/>
</dbReference>
<evidence type="ECO:0000313" key="3">
    <source>
        <dbReference type="EMBL" id="MEH7828110.1"/>
    </source>
</evidence>
<dbReference type="EMBL" id="JBALHR010000004">
    <property type="protein sequence ID" value="MEH7828110.1"/>
    <property type="molecule type" value="Genomic_DNA"/>
</dbReference>
<keyword evidence="2" id="KW-0963">Cytoplasm</keyword>
<evidence type="ECO:0000256" key="1">
    <source>
        <dbReference type="ARBA" id="ARBA00007768"/>
    </source>
</evidence>
<comment type="similarity">
    <text evidence="1 2">Belongs to the CutC family.</text>
</comment>
<protein>
    <recommendedName>
        <fullName evidence="2">PF03932 family protein CutC</fullName>
    </recommendedName>
</protein>
<dbReference type="RefSeq" id="WP_335421759.1">
    <property type="nucleotide sequence ID" value="NZ_JBALHR010000004.1"/>
</dbReference>
<evidence type="ECO:0000313" key="4">
    <source>
        <dbReference type="Proteomes" id="UP001431963"/>
    </source>
</evidence>
<proteinExistence type="inferred from homology"/>